<accession>A0AAN9UF41</accession>
<name>A0AAN9UF41_9PEZI</name>
<comment type="caution">
    <text evidence="2">The sequence shown here is derived from an EMBL/GenBank/DDBJ whole genome shotgun (WGS) entry which is preliminary data.</text>
</comment>
<keyword evidence="3" id="KW-1185">Reference proteome</keyword>
<evidence type="ECO:0000256" key="1">
    <source>
        <dbReference type="SAM" id="MobiDB-lite"/>
    </source>
</evidence>
<dbReference type="PANTHER" id="PTHR38116">
    <property type="entry name" value="CHROMOSOME 7, WHOLE GENOME SHOTGUN SEQUENCE"/>
    <property type="match status" value="1"/>
</dbReference>
<feature type="region of interest" description="Disordered" evidence="1">
    <location>
        <begin position="1"/>
        <end position="88"/>
    </location>
</feature>
<evidence type="ECO:0000313" key="2">
    <source>
        <dbReference type="EMBL" id="KAK7745285.1"/>
    </source>
</evidence>
<dbReference type="EMBL" id="JAJSPL020000008">
    <property type="protein sequence ID" value="KAK7745285.1"/>
    <property type="molecule type" value="Genomic_DNA"/>
</dbReference>
<feature type="compositionally biased region" description="Basic and acidic residues" evidence="1">
    <location>
        <begin position="9"/>
        <end position="18"/>
    </location>
</feature>
<dbReference type="AlphaFoldDB" id="A0AAN9UF41"/>
<protein>
    <submittedName>
        <fullName evidence="2">Uncharacterized protein</fullName>
    </submittedName>
</protein>
<feature type="compositionally biased region" description="Polar residues" evidence="1">
    <location>
        <begin position="59"/>
        <end position="68"/>
    </location>
</feature>
<sequence length="427" mass="46719">MVSPPGGRKGSDPSEQQKQKLALLEQLLERGDSQPLPGGSSQEESTPIAPSVSHRQESDSQAISNPGDSTVPGGVSAESTASPGLLVPSIGTPEVAPSALGDFSFDSPWPVPFGFNDPIWHLAMVRQATSSSATPSLPGPLSLVPSPSSVFGHETGNLGSDGCIGGSLPRAATSATTLVQARPLHDSRCQSSTYPLQPPSISQDRYKAKELATALSQKQQGESLGSFMDHLMSLRVPEIGRVIYVKQNGLFAAILDNTLAMGLTNWQVFFDDDGTSPFNRDWMESKGSIQLSDVRSKFTGTPRDLQPVDIQITVKHHIYLDVIPFPSFRERALKALARDPLLLDEEELCYDITNREGLVVWGSQGNDQGMDACRPWDMRSWEPKPWFLRKYHFLTGGWDDEMWKAARWWHSMRNERIISPVPSTAPS</sequence>
<dbReference type="Proteomes" id="UP001320245">
    <property type="component" value="Unassembled WGS sequence"/>
</dbReference>
<dbReference type="Pfam" id="PF11905">
    <property type="entry name" value="DUF3425"/>
    <property type="match status" value="1"/>
</dbReference>
<proteinExistence type="predicted"/>
<evidence type="ECO:0000313" key="3">
    <source>
        <dbReference type="Proteomes" id="UP001320245"/>
    </source>
</evidence>
<dbReference type="InterPro" id="IPR021833">
    <property type="entry name" value="DUF3425"/>
</dbReference>
<reference evidence="2 3" key="1">
    <citation type="journal article" date="2023" name="PLoS ONE">
        <title>Cytospora paraplurivora sp. nov. isolated from orchards with fruit tree decline syndrome in Ontario, Canada.</title>
        <authorList>
            <person name="Ilyukhin E."/>
            <person name="Nguyen H.D.T."/>
            <person name="Castle A.J."/>
            <person name="Ellouze W."/>
        </authorList>
    </citation>
    <scope>NUCLEOTIDE SEQUENCE [LARGE SCALE GENOMIC DNA]</scope>
    <source>
        <strain evidence="2 3">FDS-564</strain>
    </source>
</reference>
<dbReference type="PANTHER" id="PTHR38116:SF5">
    <property type="entry name" value="BZIP DOMAIN-CONTAINING PROTEIN"/>
    <property type="match status" value="1"/>
</dbReference>
<organism evidence="2 3">
    <name type="scientific">Cytospora paraplurivora</name>
    <dbReference type="NCBI Taxonomy" id="2898453"/>
    <lineage>
        <taxon>Eukaryota</taxon>
        <taxon>Fungi</taxon>
        <taxon>Dikarya</taxon>
        <taxon>Ascomycota</taxon>
        <taxon>Pezizomycotina</taxon>
        <taxon>Sordariomycetes</taxon>
        <taxon>Sordariomycetidae</taxon>
        <taxon>Diaporthales</taxon>
        <taxon>Cytosporaceae</taxon>
        <taxon>Cytospora</taxon>
    </lineage>
</organism>
<gene>
    <name evidence="2" type="ORF">SLS53_002780</name>
</gene>